<organism evidence="1 2">
    <name type="scientific">Bacillus cereus</name>
    <dbReference type="NCBI Taxonomy" id="1396"/>
    <lineage>
        <taxon>Bacteria</taxon>
        <taxon>Bacillati</taxon>
        <taxon>Bacillota</taxon>
        <taxon>Bacilli</taxon>
        <taxon>Bacillales</taxon>
        <taxon>Bacillaceae</taxon>
        <taxon>Bacillus</taxon>
        <taxon>Bacillus cereus group</taxon>
    </lineage>
</organism>
<protein>
    <submittedName>
        <fullName evidence="1">Glycine dehydrogenase</fullName>
    </submittedName>
</protein>
<reference evidence="1 2" key="1">
    <citation type="submission" date="2017-09" db="EMBL/GenBank/DDBJ databases">
        <title>Large-scale bioinformatics analysis of Bacillus genomes uncovers conserved roles of natural products in bacterial physiology.</title>
        <authorList>
            <consortium name="Agbiome Team Llc"/>
            <person name="Bleich R.M."/>
            <person name="Grubbs K.J."/>
            <person name="Santa Maria K.C."/>
            <person name="Allen S.E."/>
            <person name="Farag S."/>
            <person name="Shank E.A."/>
            <person name="Bowers A."/>
        </authorList>
    </citation>
    <scope>NUCLEOTIDE SEQUENCE [LARGE SCALE GENOMIC DNA]</scope>
    <source>
        <strain evidence="1 2">AFS096845</strain>
    </source>
</reference>
<name>A0A2A7I2M9_BACCE</name>
<comment type="caution">
    <text evidence="1">The sequence shown here is derived from an EMBL/GenBank/DDBJ whole genome shotgun (WGS) entry which is preliminary data.</text>
</comment>
<dbReference type="EMBL" id="NVLK01000005">
    <property type="protein sequence ID" value="PEC23477.1"/>
    <property type="molecule type" value="Genomic_DNA"/>
</dbReference>
<sequence length="37" mass="4362">MGIKKNSLHAGSFFVWRICAEIVKKMLKIYIFCFILL</sequence>
<dbReference type="AlphaFoldDB" id="A0A2A7I2M9"/>
<dbReference type="Proteomes" id="UP000220006">
    <property type="component" value="Unassembled WGS sequence"/>
</dbReference>
<evidence type="ECO:0000313" key="2">
    <source>
        <dbReference type="Proteomes" id="UP000220006"/>
    </source>
</evidence>
<accession>A0A2A7I2M9</accession>
<proteinExistence type="predicted"/>
<gene>
    <name evidence="1" type="ORF">COM96_03510</name>
</gene>
<evidence type="ECO:0000313" key="1">
    <source>
        <dbReference type="EMBL" id="PEC23477.1"/>
    </source>
</evidence>